<evidence type="ECO:0000256" key="4">
    <source>
        <dbReference type="SAM" id="MobiDB-lite"/>
    </source>
</evidence>
<dbReference type="GeneID" id="44081039"/>
<evidence type="ECO:0000313" key="6">
    <source>
        <dbReference type="EMBL" id="QIB75741.1"/>
    </source>
</evidence>
<protein>
    <submittedName>
        <fullName evidence="6">ABC transporter substrate-binding protein</fullName>
    </submittedName>
</protein>
<feature type="compositionally biased region" description="Polar residues" evidence="4">
    <location>
        <begin position="37"/>
        <end position="62"/>
    </location>
</feature>
<dbReference type="Pfam" id="PF01497">
    <property type="entry name" value="Peripla_BP_2"/>
    <property type="match status" value="1"/>
</dbReference>
<dbReference type="PROSITE" id="PS51257">
    <property type="entry name" value="PROKAR_LIPOPROTEIN"/>
    <property type="match status" value="1"/>
</dbReference>
<feature type="region of interest" description="Disordered" evidence="4">
    <location>
        <begin position="18"/>
        <end position="69"/>
    </location>
</feature>
<evidence type="ECO:0000256" key="3">
    <source>
        <dbReference type="ARBA" id="ARBA00022729"/>
    </source>
</evidence>
<dbReference type="AlphaFoldDB" id="A0A6C0UMZ2"/>
<evidence type="ECO:0000313" key="7">
    <source>
        <dbReference type="Proteomes" id="UP000465846"/>
    </source>
</evidence>
<gene>
    <name evidence="6" type="ORF">G3I44_16520</name>
</gene>
<evidence type="ECO:0000256" key="2">
    <source>
        <dbReference type="ARBA" id="ARBA00022448"/>
    </source>
</evidence>
<dbReference type="PROSITE" id="PS51318">
    <property type="entry name" value="TAT"/>
    <property type="match status" value="1"/>
</dbReference>
<dbReference type="InterPro" id="IPR002491">
    <property type="entry name" value="ABC_transptr_periplasmic_BD"/>
</dbReference>
<dbReference type="PANTHER" id="PTHR30532">
    <property type="entry name" value="IRON III DICITRATE-BINDING PERIPLASMIC PROTEIN"/>
    <property type="match status" value="1"/>
</dbReference>
<keyword evidence="3" id="KW-0732">Signal</keyword>
<dbReference type="EMBL" id="CP048739">
    <property type="protein sequence ID" value="QIB75741.1"/>
    <property type="molecule type" value="Genomic_DNA"/>
</dbReference>
<name>A0A6C0UMZ2_9EURY</name>
<dbReference type="SUPFAM" id="SSF53807">
    <property type="entry name" value="Helical backbone' metal receptor"/>
    <property type="match status" value="1"/>
</dbReference>
<reference evidence="6 7" key="1">
    <citation type="submission" date="2020-02" db="EMBL/GenBank/DDBJ databases">
        <title>Whole genome sequence of Halogeometricum borinquense strain wsp4.</title>
        <authorList>
            <person name="Verma D.K."/>
            <person name="Gopal K."/>
            <person name="Prasad E.S."/>
        </authorList>
    </citation>
    <scope>NUCLEOTIDE SEQUENCE [LARGE SCALE GENOMIC DNA]</scope>
    <source>
        <strain evidence="7">wsp4</strain>
    </source>
</reference>
<dbReference type="RefSeq" id="WP_163487484.1">
    <property type="nucleotide sequence ID" value="NZ_CP048739.1"/>
</dbReference>
<dbReference type="Proteomes" id="UP000465846">
    <property type="component" value="Chromosome"/>
</dbReference>
<dbReference type="InterPro" id="IPR051313">
    <property type="entry name" value="Bact_iron-sidero_bind"/>
</dbReference>
<sequence>MPSRRRVLASGASLLTAGVAGCSSSTTETSPADDESTQTGNDAQSETGSETTAADDSYTVTVEPNPPHTFESVPETYAVIPSVWMDIGMALGKQPSATASLDRAPLKYYEHLPDVSFDPDSVTKLASSAEEGFDKENFYAADVDVHLIDPRSLKFYANWSDADIEEISNATGPFLGSTIRFASSSINEHEPYYDLYGAFEKAGQIFQRQARFRAWQSLYDEFISNIESKLPPKSERPTVAAIWRGVNPDSGTFRISPIHAKQNNTRTYRVLGLKDAFEGQIPDGPIGYEKLLDIDPDYIGAVGGLTSLTHDEFVSTVVEPFENNSNGQELTAVKEGNLVRTGGQFMGPIVDLYSTEALAKQVFPEAFGEWPGALGSVPEDEQLFDRQRVADIINGDL</sequence>
<comment type="subcellular location">
    <subcellularLocation>
        <location evidence="1">Cell envelope</location>
    </subcellularLocation>
</comment>
<dbReference type="InterPro" id="IPR006311">
    <property type="entry name" value="TAT_signal"/>
</dbReference>
<feature type="domain" description="Fe/B12 periplasmic-binding" evidence="5">
    <location>
        <begin position="187"/>
        <end position="342"/>
    </location>
</feature>
<keyword evidence="2" id="KW-0813">Transport</keyword>
<dbReference type="Gene3D" id="3.40.50.1980">
    <property type="entry name" value="Nitrogenase molybdenum iron protein domain"/>
    <property type="match status" value="1"/>
</dbReference>
<evidence type="ECO:0000256" key="1">
    <source>
        <dbReference type="ARBA" id="ARBA00004196"/>
    </source>
</evidence>
<accession>A0A6C0UMZ2</accession>
<dbReference type="PANTHER" id="PTHR30532:SF1">
    <property type="entry name" value="IRON(3+)-HYDROXAMATE-BINDING PROTEIN FHUD"/>
    <property type="match status" value="1"/>
</dbReference>
<organism evidence="6 7">
    <name type="scientific">Halogeometricum borinquense</name>
    <dbReference type="NCBI Taxonomy" id="60847"/>
    <lineage>
        <taxon>Archaea</taxon>
        <taxon>Methanobacteriati</taxon>
        <taxon>Methanobacteriota</taxon>
        <taxon>Stenosarchaea group</taxon>
        <taxon>Halobacteria</taxon>
        <taxon>Halobacteriales</taxon>
        <taxon>Haloferacaceae</taxon>
        <taxon>Halogeometricum</taxon>
    </lineage>
</organism>
<evidence type="ECO:0000259" key="5">
    <source>
        <dbReference type="Pfam" id="PF01497"/>
    </source>
</evidence>
<proteinExistence type="predicted"/>